<evidence type="ECO:0000256" key="1">
    <source>
        <dbReference type="SAM" id="Phobius"/>
    </source>
</evidence>
<feature type="transmembrane region" description="Helical" evidence="1">
    <location>
        <begin position="21"/>
        <end position="46"/>
    </location>
</feature>
<dbReference type="AlphaFoldDB" id="A0A1F6VP59"/>
<dbReference type="Proteomes" id="UP000177112">
    <property type="component" value="Unassembled WGS sequence"/>
</dbReference>
<proteinExistence type="predicted"/>
<protein>
    <submittedName>
        <fullName evidence="2">Uncharacterized protein</fullName>
    </submittedName>
</protein>
<comment type="caution">
    <text evidence="2">The sequence shown here is derived from an EMBL/GenBank/DDBJ whole genome shotgun (WGS) entry which is preliminary data.</text>
</comment>
<keyword evidence="1" id="KW-1133">Transmembrane helix</keyword>
<reference evidence="2 3" key="1">
    <citation type="journal article" date="2016" name="Nat. Commun.">
        <title>Thousands of microbial genomes shed light on interconnected biogeochemical processes in an aquifer system.</title>
        <authorList>
            <person name="Anantharaman K."/>
            <person name="Brown C.T."/>
            <person name="Hug L.A."/>
            <person name="Sharon I."/>
            <person name="Castelle C.J."/>
            <person name="Probst A.J."/>
            <person name="Thomas B.C."/>
            <person name="Singh A."/>
            <person name="Wilkins M.J."/>
            <person name="Karaoz U."/>
            <person name="Brodie E.L."/>
            <person name="Williams K.H."/>
            <person name="Hubbard S.S."/>
            <person name="Banfield J.F."/>
        </authorList>
    </citation>
    <scope>NUCLEOTIDE SEQUENCE [LARGE SCALE GENOMIC DNA]</scope>
</reference>
<gene>
    <name evidence="2" type="ORF">A3B84_00635</name>
</gene>
<dbReference type="STRING" id="1801748.A3B84_00635"/>
<evidence type="ECO:0000313" key="2">
    <source>
        <dbReference type="EMBL" id="OGI71356.1"/>
    </source>
</evidence>
<evidence type="ECO:0000313" key="3">
    <source>
        <dbReference type="Proteomes" id="UP000177112"/>
    </source>
</evidence>
<sequence>MINLIPNEEKKKMSKDFYLRLITMFFVMLSVSLLIASILILPSYFFSSIEEDVIDTKIKSQEKSISLPDPNTLMIIKDLENKLNSVENYEKNKYVFSTKVINEIILKKIPNIKITEIFYQNDPQTGKKISISGKASSREVLLSFRRALEDDAAFSKIDLPISNFVKGSDIKFYLSLIPS</sequence>
<keyword evidence="1" id="KW-0472">Membrane</keyword>
<keyword evidence="1" id="KW-0812">Transmembrane</keyword>
<name>A0A1F6VP59_9BACT</name>
<dbReference type="EMBL" id="MFTY01000015">
    <property type="protein sequence ID" value="OGI71356.1"/>
    <property type="molecule type" value="Genomic_DNA"/>
</dbReference>
<accession>A0A1F6VP59</accession>
<organism evidence="2 3">
    <name type="scientific">Candidatus Nomurabacteria bacterium RIFCSPHIGHO2_02_FULL_35_13</name>
    <dbReference type="NCBI Taxonomy" id="1801748"/>
    <lineage>
        <taxon>Bacteria</taxon>
        <taxon>Candidatus Nomuraibacteriota</taxon>
    </lineage>
</organism>